<name>A0A1V0SJG4_9VIRU</name>
<gene>
    <name evidence="1" type="ORF">Klosneuvirus_2_220</name>
</gene>
<sequence>MKELINAEKYILLKEISTLLFIMELDKLKLENDSLKQEVIK</sequence>
<organism evidence="1">
    <name type="scientific">Klosneuvirus KNV1</name>
    <dbReference type="NCBI Taxonomy" id="1977640"/>
    <lineage>
        <taxon>Viruses</taxon>
        <taxon>Varidnaviria</taxon>
        <taxon>Bamfordvirae</taxon>
        <taxon>Nucleocytoviricota</taxon>
        <taxon>Megaviricetes</taxon>
        <taxon>Imitervirales</taxon>
        <taxon>Mimiviridae</taxon>
        <taxon>Klosneuvirinae</taxon>
        <taxon>Klosneuvirus</taxon>
    </lineage>
</organism>
<evidence type="ECO:0000313" key="1">
    <source>
        <dbReference type="EMBL" id="ARF11784.1"/>
    </source>
</evidence>
<reference evidence="1" key="1">
    <citation type="journal article" date="2017" name="Science">
        <title>Giant viruses with an expanded complement of translation system components.</title>
        <authorList>
            <person name="Schulz F."/>
            <person name="Yutin N."/>
            <person name="Ivanova N.N."/>
            <person name="Ortega D.R."/>
            <person name="Lee T.K."/>
            <person name="Vierheilig J."/>
            <person name="Daims H."/>
            <person name="Horn M."/>
            <person name="Wagner M."/>
            <person name="Jensen G.J."/>
            <person name="Kyrpides N.C."/>
            <person name="Koonin E.V."/>
            <person name="Woyke T."/>
        </authorList>
    </citation>
    <scope>NUCLEOTIDE SEQUENCE</scope>
    <source>
        <strain evidence="1">KNV1</strain>
    </source>
</reference>
<dbReference type="EMBL" id="KY684109">
    <property type="protein sequence ID" value="ARF11784.1"/>
    <property type="molecule type" value="Genomic_DNA"/>
</dbReference>
<protein>
    <submittedName>
        <fullName evidence="1">Uncharacterized protein</fullName>
    </submittedName>
</protein>
<proteinExistence type="predicted"/>
<accession>A0A1V0SJG4</accession>